<accession>A0A4S8J4B9</accession>
<proteinExistence type="predicted"/>
<sequence>MQAVECIGQDTAQYNVSDESSRLQNVSDESSDKWSPDRTEFDLVMQFHDSLQSCRRRFLKSWLALQYLEIELLPCDHNLFLLAVDLPDE</sequence>
<gene>
    <name evidence="1" type="ORF">C4D60_Mb11t15600</name>
</gene>
<keyword evidence="2" id="KW-1185">Reference proteome</keyword>
<organism evidence="1 2">
    <name type="scientific">Musa balbisiana</name>
    <name type="common">Banana</name>
    <dbReference type="NCBI Taxonomy" id="52838"/>
    <lineage>
        <taxon>Eukaryota</taxon>
        <taxon>Viridiplantae</taxon>
        <taxon>Streptophyta</taxon>
        <taxon>Embryophyta</taxon>
        <taxon>Tracheophyta</taxon>
        <taxon>Spermatophyta</taxon>
        <taxon>Magnoliopsida</taxon>
        <taxon>Liliopsida</taxon>
        <taxon>Zingiberales</taxon>
        <taxon>Musaceae</taxon>
        <taxon>Musa</taxon>
    </lineage>
</organism>
<protein>
    <submittedName>
        <fullName evidence="1">Uncharacterized protein</fullName>
    </submittedName>
</protein>
<evidence type="ECO:0000313" key="2">
    <source>
        <dbReference type="Proteomes" id="UP000317650"/>
    </source>
</evidence>
<dbReference type="AlphaFoldDB" id="A0A4S8J4B9"/>
<reference evidence="1 2" key="1">
    <citation type="journal article" date="2019" name="Nat. Plants">
        <title>Genome sequencing of Musa balbisiana reveals subgenome evolution and function divergence in polyploid bananas.</title>
        <authorList>
            <person name="Yao X."/>
        </authorList>
    </citation>
    <scope>NUCLEOTIDE SEQUENCE [LARGE SCALE GENOMIC DNA]</scope>
    <source>
        <strain evidence="2">cv. DH-PKW</strain>
        <tissue evidence="1">Leaves</tissue>
    </source>
</reference>
<evidence type="ECO:0000313" key="1">
    <source>
        <dbReference type="EMBL" id="THU56278.1"/>
    </source>
</evidence>
<dbReference type="Proteomes" id="UP000317650">
    <property type="component" value="Chromosome 11"/>
</dbReference>
<comment type="caution">
    <text evidence="1">The sequence shown here is derived from an EMBL/GenBank/DDBJ whole genome shotgun (WGS) entry which is preliminary data.</text>
</comment>
<dbReference type="EMBL" id="PYDT01000007">
    <property type="protein sequence ID" value="THU56278.1"/>
    <property type="molecule type" value="Genomic_DNA"/>
</dbReference>
<name>A0A4S8J4B9_MUSBA</name>